<keyword evidence="5" id="KW-0732">Signal</keyword>
<sequence length="434" mass="47439">MKFRTLLFSASLIAILFNGLAITSTNAQTQDFLYGDQMPDAPELSARGKYKVGVQTVNLVNPNQVDILNSKEGKDPSYDRPITIEVWYPASIGADAKTVVYDEVMGTRGDSLRPLTPFTFKGRTYRDAKALKGNKFPLVVVSHGYVGSRFLMTYLTENLASKGYIVAAIDHTDSTFKDANAFQSTLLNRPKDIRFVINEMEKLGAKGSKNIIEGLVDANNTAIIGYSMGGYGVLNVGGAGYSAGLGQFFTGMTGGSSAISVNTAGNAEYEKMADSRIKAIVAFAPWGMERGVWDAEGLKGLKTPTFFVAGSQDDISGYEKGIKAIYEGAVNADRYLLTYKNARHNVAPNPPPAEALAPGLHIDEYYRYAEPSWDQRKINNINQHFVTAFIGKHLKSQDNAQFLDVQENSNEKDWTGFKPRSSTGMELLHATPAN</sequence>
<proteinExistence type="predicted"/>
<dbReference type="Gene3D" id="3.40.50.1820">
    <property type="entry name" value="alpha/beta hydrolase"/>
    <property type="match status" value="1"/>
</dbReference>
<dbReference type="PANTHER" id="PTHR10272">
    <property type="entry name" value="PLATELET-ACTIVATING FACTOR ACETYLHYDROLASE"/>
    <property type="match status" value="1"/>
</dbReference>
<dbReference type="GO" id="GO:0003847">
    <property type="term" value="F:1-alkyl-2-acetylglycerophosphocholine esterase activity"/>
    <property type="evidence" value="ECO:0007669"/>
    <property type="project" value="TreeGrafter"/>
</dbReference>
<dbReference type="EMBL" id="FQZX01000001">
    <property type="protein sequence ID" value="SHJ63551.1"/>
    <property type="molecule type" value="Genomic_DNA"/>
</dbReference>
<feature type="signal peptide" evidence="5">
    <location>
        <begin position="1"/>
        <end position="27"/>
    </location>
</feature>
<dbReference type="RefSeq" id="WP_073241712.1">
    <property type="nucleotide sequence ID" value="NZ_FQZX01000001.1"/>
</dbReference>
<evidence type="ECO:0000256" key="3">
    <source>
        <dbReference type="ARBA" id="ARBA00023098"/>
    </source>
</evidence>
<keyword evidence="7" id="KW-1185">Reference proteome</keyword>
<dbReference type="Proteomes" id="UP000184314">
    <property type="component" value="Unassembled WGS sequence"/>
</dbReference>
<evidence type="ECO:0000313" key="7">
    <source>
        <dbReference type="Proteomes" id="UP000184314"/>
    </source>
</evidence>
<protein>
    <submittedName>
        <fullName evidence="6">Alpha/beta hydrolase family protein</fullName>
    </submittedName>
</protein>
<gene>
    <name evidence="6" type="ORF">SAMN04488007_0946</name>
</gene>
<dbReference type="GO" id="GO:0016042">
    <property type="term" value="P:lipid catabolic process"/>
    <property type="evidence" value="ECO:0007669"/>
    <property type="project" value="UniProtKB-KW"/>
</dbReference>
<dbReference type="STRING" id="228958.SAMN04488007_0946"/>
<dbReference type="AlphaFoldDB" id="A0A1M6KX62"/>
<evidence type="ECO:0000256" key="5">
    <source>
        <dbReference type="SAM" id="SignalP"/>
    </source>
</evidence>
<keyword evidence="1 6" id="KW-0378">Hydrolase</keyword>
<name>A0A1M6KX62_9FLAO</name>
<feature type="region of interest" description="Disordered" evidence="4">
    <location>
        <begin position="412"/>
        <end position="434"/>
    </location>
</feature>
<feature type="chain" id="PRO_5013268839" evidence="5">
    <location>
        <begin position="28"/>
        <end position="434"/>
    </location>
</feature>
<dbReference type="Pfam" id="PF03403">
    <property type="entry name" value="PAF-AH_p_II"/>
    <property type="match status" value="1"/>
</dbReference>
<accession>A0A1M6KX62</accession>
<organism evidence="6 7">
    <name type="scientific">Maribacter aquivivus</name>
    <dbReference type="NCBI Taxonomy" id="228958"/>
    <lineage>
        <taxon>Bacteria</taxon>
        <taxon>Pseudomonadati</taxon>
        <taxon>Bacteroidota</taxon>
        <taxon>Flavobacteriia</taxon>
        <taxon>Flavobacteriales</taxon>
        <taxon>Flavobacteriaceae</taxon>
        <taxon>Maribacter</taxon>
    </lineage>
</organism>
<evidence type="ECO:0000313" key="6">
    <source>
        <dbReference type="EMBL" id="SHJ63551.1"/>
    </source>
</evidence>
<keyword evidence="3" id="KW-0443">Lipid metabolism</keyword>
<keyword evidence="2" id="KW-0442">Lipid degradation</keyword>
<dbReference type="PANTHER" id="PTHR10272:SF0">
    <property type="entry name" value="PLATELET-ACTIVATING FACTOR ACETYLHYDROLASE"/>
    <property type="match status" value="1"/>
</dbReference>
<dbReference type="SUPFAM" id="SSF53474">
    <property type="entry name" value="alpha/beta-Hydrolases"/>
    <property type="match status" value="1"/>
</dbReference>
<evidence type="ECO:0000256" key="1">
    <source>
        <dbReference type="ARBA" id="ARBA00022801"/>
    </source>
</evidence>
<reference evidence="7" key="1">
    <citation type="submission" date="2016-11" db="EMBL/GenBank/DDBJ databases">
        <authorList>
            <person name="Varghese N."/>
            <person name="Submissions S."/>
        </authorList>
    </citation>
    <scope>NUCLEOTIDE SEQUENCE [LARGE SCALE GENOMIC DNA]</scope>
    <source>
        <strain evidence="7">DSM 16478</strain>
    </source>
</reference>
<dbReference type="OrthoDB" id="9814760at2"/>
<dbReference type="InterPro" id="IPR029058">
    <property type="entry name" value="AB_hydrolase_fold"/>
</dbReference>
<evidence type="ECO:0000256" key="4">
    <source>
        <dbReference type="SAM" id="MobiDB-lite"/>
    </source>
</evidence>
<evidence type="ECO:0000256" key="2">
    <source>
        <dbReference type="ARBA" id="ARBA00022963"/>
    </source>
</evidence>